<reference evidence="3 4" key="1">
    <citation type="submission" date="2018-10" db="EMBL/GenBank/DDBJ databases">
        <title>GWAS and RNA-Seq identify cryptic mechanisms of antimicrobial resistance in Acinetobacter baumannii.</title>
        <authorList>
            <person name="Sahl J.W."/>
        </authorList>
    </citation>
    <scope>NUCLEOTIDE SEQUENCE [LARGE SCALE GENOMIC DNA]</scope>
    <source>
        <strain evidence="3 4">TG28175</strain>
    </source>
</reference>
<dbReference type="Proteomes" id="UP000280073">
    <property type="component" value="Unassembled WGS sequence"/>
</dbReference>
<keyword evidence="2" id="KW-0560">Oxidoreductase</keyword>
<comment type="caution">
    <text evidence="3">The sequence shown here is derived from an EMBL/GenBank/DDBJ whole genome shotgun (WGS) entry which is preliminary data.</text>
</comment>
<dbReference type="Pfam" id="PF00106">
    <property type="entry name" value="adh_short"/>
    <property type="match status" value="1"/>
</dbReference>
<dbReference type="PANTHER" id="PTHR43669:SF14">
    <property type="entry name" value="OXIDOREDUCTASE"/>
    <property type="match status" value="1"/>
</dbReference>
<dbReference type="GO" id="GO:0016491">
    <property type="term" value="F:oxidoreductase activity"/>
    <property type="evidence" value="ECO:0007669"/>
    <property type="project" value="UniProtKB-KW"/>
</dbReference>
<organism evidence="3 4">
    <name type="scientific">Acinetobacter baumannii</name>
    <dbReference type="NCBI Taxonomy" id="470"/>
    <lineage>
        <taxon>Bacteria</taxon>
        <taxon>Pseudomonadati</taxon>
        <taxon>Pseudomonadota</taxon>
        <taxon>Gammaproteobacteria</taxon>
        <taxon>Moraxellales</taxon>
        <taxon>Moraxellaceae</taxon>
        <taxon>Acinetobacter</taxon>
        <taxon>Acinetobacter calcoaceticus/baumannii complex</taxon>
    </lineage>
</organism>
<dbReference type="InterPro" id="IPR002347">
    <property type="entry name" value="SDR_fam"/>
</dbReference>
<evidence type="ECO:0000313" key="3">
    <source>
        <dbReference type="EMBL" id="RSR33006.1"/>
    </source>
</evidence>
<name>A0A429MJ03_ACIBA</name>
<gene>
    <name evidence="3" type="ORF">EA686_24500</name>
</gene>
<dbReference type="PANTHER" id="PTHR43669">
    <property type="entry name" value="5-KETO-D-GLUCONATE 5-REDUCTASE"/>
    <property type="match status" value="1"/>
</dbReference>
<evidence type="ECO:0000256" key="2">
    <source>
        <dbReference type="ARBA" id="ARBA00023002"/>
    </source>
</evidence>
<accession>A0A429MJ03</accession>
<protein>
    <submittedName>
        <fullName evidence="3">SDR family NAD(P)-dependent oxidoreductase</fullName>
    </submittedName>
</protein>
<evidence type="ECO:0000313" key="4">
    <source>
        <dbReference type="Proteomes" id="UP000280073"/>
    </source>
</evidence>
<dbReference type="SUPFAM" id="SSF51735">
    <property type="entry name" value="NAD(P)-binding Rossmann-fold domains"/>
    <property type="match status" value="1"/>
</dbReference>
<sequence length="89" mass="9474">MVKGLQNKVALVTGAAQGIGRGIALRLAQEGAHIALVDMKQDRLNDVQQEIQALGVNASTFIADVSDREQVYAAINHAEQTLGGFDVMI</sequence>
<dbReference type="InterPro" id="IPR036291">
    <property type="entry name" value="NAD(P)-bd_dom_sf"/>
</dbReference>
<feature type="non-terminal residue" evidence="3">
    <location>
        <position position="89"/>
    </location>
</feature>
<dbReference type="PRINTS" id="PR00081">
    <property type="entry name" value="GDHRDH"/>
</dbReference>
<evidence type="ECO:0000256" key="1">
    <source>
        <dbReference type="ARBA" id="ARBA00006484"/>
    </source>
</evidence>
<proteinExistence type="inferred from homology"/>
<comment type="similarity">
    <text evidence="1">Belongs to the short-chain dehydrogenases/reductases (SDR) family.</text>
</comment>
<dbReference type="Gene3D" id="3.40.50.720">
    <property type="entry name" value="NAD(P)-binding Rossmann-like Domain"/>
    <property type="match status" value="1"/>
</dbReference>
<dbReference type="AlphaFoldDB" id="A0A429MJ03"/>
<dbReference type="EMBL" id="RFDI01001894">
    <property type="protein sequence ID" value="RSR33006.1"/>
    <property type="molecule type" value="Genomic_DNA"/>
</dbReference>